<gene>
    <name evidence="1" type="ORF">SAMN05421842_10690</name>
</gene>
<name>A0A1I1KQ22_9CLOT</name>
<dbReference type="AlphaFoldDB" id="A0A1I1KQ22"/>
<evidence type="ECO:0000313" key="1">
    <source>
        <dbReference type="EMBL" id="SFC62382.1"/>
    </source>
</evidence>
<dbReference type="Proteomes" id="UP000199263">
    <property type="component" value="Unassembled WGS sequence"/>
</dbReference>
<dbReference type="EMBL" id="FOMG01000006">
    <property type="protein sequence ID" value="SFC62382.1"/>
    <property type="molecule type" value="Genomic_DNA"/>
</dbReference>
<protein>
    <submittedName>
        <fullName evidence="1">Uncharacterized protein</fullName>
    </submittedName>
</protein>
<accession>A0A1I1KQ22</accession>
<dbReference type="RefSeq" id="WP_242943293.1">
    <property type="nucleotide sequence ID" value="NZ_FOMG01000006.1"/>
</dbReference>
<sequence length="132" mass="15226">MKKVSKSYIIKKILPACLLLIFVFLGLIKIDIINTKSLSPLGNTKQNYELVSGEFGEDFSNFIKDNAWAKIYKEKGEDTLVRLGNKDFRITNKSIFTKGIEELFNKIKYGFVGAKQTLYHLKDKVYHIQENN</sequence>
<dbReference type="STRING" id="119641.SAMN05421842_10690"/>
<organism evidence="1 2">
    <name type="scientific">Clostridium uliginosum</name>
    <dbReference type="NCBI Taxonomy" id="119641"/>
    <lineage>
        <taxon>Bacteria</taxon>
        <taxon>Bacillati</taxon>
        <taxon>Bacillota</taxon>
        <taxon>Clostridia</taxon>
        <taxon>Eubacteriales</taxon>
        <taxon>Clostridiaceae</taxon>
        <taxon>Clostridium</taxon>
    </lineage>
</organism>
<keyword evidence="2" id="KW-1185">Reference proteome</keyword>
<proteinExistence type="predicted"/>
<evidence type="ECO:0000313" key="2">
    <source>
        <dbReference type="Proteomes" id="UP000199263"/>
    </source>
</evidence>
<reference evidence="1 2" key="1">
    <citation type="submission" date="2016-10" db="EMBL/GenBank/DDBJ databases">
        <authorList>
            <person name="de Groot N.N."/>
        </authorList>
    </citation>
    <scope>NUCLEOTIDE SEQUENCE [LARGE SCALE GENOMIC DNA]</scope>
    <source>
        <strain evidence="1 2">DSM 12992</strain>
    </source>
</reference>